<dbReference type="SMART" id="SM00355">
    <property type="entry name" value="ZnF_C2H2"/>
    <property type="match status" value="8"/>
</dbReference>
<feature type="domain" description="THAP-type" evidence="13">
    <location>
        <begin position="161"/>
        <end position="234"/>
    </location>
</feature>
<evidence type="ECO:0000259" key="13">
    <source>
        <dbReference type="PROSITE" id="PS50950"/>
    </source>
</evidence>
<feature type="region of interest" description="Disordered" evidence="11">
    <location>
        <begin position="281"/>
        <end position="368"/>
    </location>
</feature>
<evidence type="ECO:0000256" key="8">
    <source>
        <dbReference type="ARBA" id="ARBA00037948"/>
    </source>
</evidence>
<dbReference type="SUPFAM" id="SSF57667">
    <property type="entry name" value="beta-beta-alpha zinc fingers"/>
    <property type="match status" value="4"/>
</dbReference>
<organism evidence="14 15">
    <name type="scientific">Penaeus vannamei</name>
    <name type="common">Whiteleg shrimp</name>
    <name type="synonym">Litopenaeus vannamei</name>
    <dbReference type="NCBI Taxonomy" id="6689"/>
    <lineage>
        <taxon>Eukaryota</taxon>
        <taxon>Metazoa</taxon>
        <taxon>Ecdysozoa</taxon>
        <taxon>Arthropoda</taxon>
        <taxon>Crustacea</taxon>
        <taxon>Multicrustacea</taxon>
        <taxon>Malacostraca</taxon>
        <taxon>Eumalacostraca</taxon>
        <taxon>Eucarida</taxon>
        <taxon>Decapoda</taxon>
        <taxon>Dendrobranchiata</taxon>
        <taxon>Penaeoidea</taxon>
        <taxon>Penaeidae</taxon>
        <taxon>Penaeus</taxon>
    </lineage>
</organism>
<dbReference type="InterPro" id="IPR036236">
    <property type="entry name" value="Znf_C2H2_sf"/>
</dbReference>
<keyword evidence="6 10" id="KW-0238">DNA-binding</keyword>
<dbReference type="GO" id="GO:0000978">
    <property type="term" value="F:RNA polymerase II cis-regulatory region sequence-specific DNA binding"/>
    <property type="evidence" value="ECO:0007669"/>
    <property type="project" value="TreeGrafter"/>
</dbReference>
<evidence type="ECO:0000256" key="5">
    <source>
        <dbReference type="ARBA" id="ARBA00022833"/>
    </source>
</evidence>
<feature type="domain" description="C2H2-type" evidence="12">
    <location>
        <begin position="720"/>
        <end position="747"/>
    </location>
</feature>
<protein>
    <submittedName>
        <fullName evidence="14">Uncharacterized protein</fullName>
    </submittedName>
</protein>
<evidence type="ECO:0000256" key="4">
    <source>
        <dbReference type="ARBA" id="ARBA00022771"/>
    </source>
</evidence>
<feature type="domain" description="C2H2-type" evidence="12">
    <location>
        <begin position="808"/>
        <end position="836"/>
    </location>
</feature>
<dbReference type="InterPro" id="IPR038441">
    <property type="entry name" value="THAP_Znf_sf"/>
</dbReference>
<dbReference type="Pfam" id="PF05485">
    <property type="entry name" value="THAP"/>
    <property type="match status" value="1"/>
</dbReference>
<evidence type="ECO:0000256" key="6">
    <source>
        <dbReference type="ARBA" id="ARBA00023125"/>
    </source>
</evidence>
<comment type="caution">
    <text evidence="14">The sequence shown here is derived from an EMBL/GenBank/DDBJ whole genome shotgun (WGS) entry which is preliminary data.</text>
</comment>
<feature type="domain" description="C2H2-type" evidence="12">
    <location>
        <begin position="635"/>
        <end position="663"/>
    </location>
</feature>
<dbReference type="PANTHER" id="PTHR24388:SF54">
    <property type="entry name" value="PROTEIN ESCARGOT"/>
    <property type="match status" value="1"/>
</dbReference>
<dbReference type="Gene3D" id="3.30.160.60">
    <property type="entry name" value="Classic Zinc Finger"/>
    <property type="match status" value="5"/>
</dbReference>
<feature type="compositionally biased region" description="Acidic residues" evidence="11">
    <location>
        <begin position="57"/>
        <end position="67"/>
    </location>
</feature>
<evidence type="ECO:0000256" key="1">
    <source>
        <dbReference type="ARBA" id="ARBA00004123"/>
    </source>
</evidence>
<evidence type="ECO:0000256" key="9">
    <source>
        <dbReference type="PROSITE-ProRule" id="PRU00042"/>
    </source>
</evidence>
<dbReference type="Proteomes" id="UP000283509">
    <property type="component" value="Unassembled WGS sequence"/>
</dbReference>
<evidence type="ECO:0000259" key="12">
    <source>
        <dbReference type="PROSITE" id="PS50157"/>
    </source>
</evidence>
<accession>A0A3R7Q0F7</accession>
<keyword evidence="3" id="KW-0677">Repeat</keyword>
<dbReference type="GO" id="GO:0000981">
    <property type="term" value="F:DNA-binding transcription factor activity, RNA polymerase II-specific"/>
    <property type="evidence" value="ECO:0007669"/>
    <property type="project" value="TreeGrafter"/>
</dbReference>
<feature type="domain" description="C2H2-type" evidence="12">
    <location>
        <begin position="664"/>
        <end position="691"/>
    </location>
</feature>
<dbReference type="OrthoDB" id="4748970at2759"/>
<dbReference type="EMBL" id="QCYY01000779">
    <property type="protein sequence ID" value="ROT82751.1"/>
    <property type="molecule type" value="Genomic_DNA"/>
</dbReference>
<feature type="compositionally biased region" description="Basic and acidic residues" evidence="11">
    <location>
        <begin position="315"/>
        <end position="327"/>
    </location>
</feature>
<feature type="compositionally biased region" description="Acidic residues" evidence="11">
    <location>
        <begin position="328"/>
        <end position="345"/>
    </location>
</feature>
<dbReference type="PROSITE" id="PS50157">
    <property type="entry name" value="ZINC_FINGER_C2H2_2"/>
    <property type="match status" value="7"/>
</dbReference>
<dbReference type="FunFam" id="3.30.160.60:FF:000100">
    <property type="entry name" value="Zinc finger 45-like"/>
    <property type="match status" value="1"/>
</dbReference>
<reference evidence="14 15" key="2">
    <citation type="submission" date="2019-01" db="EMBL/GenBank/DDBJ databases">
        <title>The decoding of complex shrimp genome reveals the adaptation for benthos swimmer, frequently molting mechanism and breeding impact on genome.</title>
        <authorList>
            <person name="Sun Y."/>
            <person name="Gao Y."/>
            <person name="Yu Y."/>
        </authorList>
    </citation>
    <scope>NUCLEOTIDE SEQUENCE [LARGE SCALE GENOMIC DNA]</scope>
    <source>
        <tissue evidence="14">Muscle</tissue>
    </source>
</reference>
<keyword evidence="5" id="KW-0862">Zinc</keyword>
<comment type="subcellular location">
    <subcellularLocation>
        <location evidence="1">Nucleus</location>
    </subcellularLocation>
</comment>
<feature type="compositionally biased region" description="Acidic residues" evidence="11">
    <location>
        <begin position="541"/>
        <end position="567"/>
    </location>
</feature>
<gene>
    <name evidence="14" type="ORF">C7M84_024083</name>
</gene>
<feature type="region of interest" description="Disordered" evidence="11">
    <location>
        <begin position="1"/>
        <end position="75"/>
    </location>
</feature>
<dbReference type="PROSITE" id="PS50950">
    <property type="entry name" value="ZF_THAP"/>
    <property type="match status" value="1"/>
</dbReference>
<dbReference type="InterPro" id="IPR013087">
    <property type="entry name" value="Znf_C2H2_type"/>
</dbReference>
<name>A0A3R7Q0F7_PENVA</name>
<feature type="compositionally biased region" description="Basic and acidic residues" evidence="11">
    <location>
        <begin position="12"/>
        <end position="33"/>
    </location>
</feature>
<keyword evidence="15" id="KW-1185">Reference proteome</keyword>
<dbReference type="Pfam" id="PF00096">
    <property type="entry name" value="zf-C2H2"/>
    <property type="match status" value="4"/>
</dbReference>
<comment type="similarity">
    <text evidence="8">Belongs to the snail C2H2-type zinc-finger protein family.</text>
</comment>
<sequence>MSGHNRRAHKRKVEELQDEDNRSSSVAREDRSSSDVPDTPAILTLTKDDFTRLDTSNLDEGEEEDTSEVSQVEVQEDGTISRGTMWRGDAAETLDATQVFLRCRRESNSENFDCETQTVHFRPVREDTGGGSEGSKRATLATLNLKTVKGENYSEKGSANVIKKCCIEDCESRSDRTESSVTYIPVPSDESSRKLWTQMLDISQHSKKSSQLYVCSLHLLSPTKLTKTKGKTRKKKTCDMLLAEEAEKIKMGLASGRPKRTPKPNKNYDWAELIPFIKSEPQEEEEISLESSPGASIQPSGGLAGRRRKQLLSSIKKEDKENERPGEAEELEEMNACESEPEDYGENVSQPSQLRFPPPKPKGRPPRIRDICTQTDAMRSSTTRQPLREVKVQCNLTAEPLPTCPSCSSVDWERLEELLADCLPQIERELCDPQVAACIKQVLSNIETSTHATNFLQLLCGGERDELESSKGIVLVSSQEDLEEVEIENMIHPEVEAPVSGVREITPKVWKRKLPLAKVKKEEIDDLEDDADDLGLQAATDLDDEEFTPGLDAQEEDDNEEMDDDEDWNVKNAGDSGIIPVRKRQKRIQSKIKKEAGAEGGASAACCRWCRRVFFSQPQLASHKCKGRPVKERRFACNICRKTFSQKISLQYHNVYVHDGERKAACPHCDYRAPDKAKLSVHLRTHSEIRPYVCDTCGGSFKFRSTYRAHVARHTNSGPFVCEYCKKAFMMASELQEHSRIHAVVRPFACQLCGMTFKQKKRLRVHHRAVHLQDKRYVCDICGSSYINNWNLRGHMKTHLHVDNSYTNACELCGSNFRGKAGLAAHMRMRHPETREPRQNFQVLEMGIEPEAIEHSSMEPQAGDVELKMIEVYSCGTCGLLCESLEQLTSHSADQHGVYHVLSS</sequence>
<evidence type="ECO:0000313" key="14">
    <source>
        <dbReference type="EMBL" id="ROT82751.1"/>
    </source>
</evidence>
<evidence type="ECO:0000256" key="11">
    <source>
        <dbReference type="SAM" id="MobiDB-lite"/>
    </source>
</evidence>
<dbReference type="InterPro" id="IPR050527">
    <property type="entry name" value="Snail/Krueppel_Znf"/>
</dbReference>
<feature type="compositionally biased region" description="Basic residues" evidence="11">
    <location>
        <begin position="1"/>
        <end position="11"/>
    </location>
</feature>
<evidence type="ECO:0000313" key="15">
    <source>
        <dbReference type="Proteomes" id="UP000283509"/>
    </source>
</evidence>
<dbReference type="AlphaFoldDB" id="A0A3R7Q0F7"/>
<dbReference type="PROSITE" id="PS00028">
    <property type="entry name" value="ZINC_FINGER_C2H2_1"/>
    <property type="match status" value="6"/>
</dbReference>
<keyword evidence="2" id="KW-0479">Metal-binding</keyword>
<keyword evidence="7" id="KW-0539">Nucleus</keyword>
<reference evidence="14 15" key="1">
    <citation type="submission" date="2018-04" db="EMBL/GenBank/DDBJ databases">
        <authorList>
            <person name="Zhang X."/>
            <person name="Yuan J."/>
            <person name="Li F."/>
            <person name="Xiang J."/>
        </authorList>
    </citation>
    <scope>NUCLEOTIDE SEQUENCE [LARGE SCALE GENOMIC DNA]</scope>
    <source>
        <tissue evidence="14">Muscle</tissue>
    </source>
</reference>
<evidence type="ECO:0000256" key="2">
    <source>
        <dbReference type="ARBA" id="ARBA00022723"/>
    </source>
</evidence>
<feature type="domain" description="C2H2-type" evidence="12">
    <location>
        <begin position="777"/>
        <end position="799"/>
    </location>
</feature>
<keyword evidence="4 9" id="KW-0863">Zinc-finger</keyword>
<feature type="domain" description="C2H2-type" evidence="12">
    <location>
        <begin position="692"/>
        <end position="719"/>
    </location>
</feature>
<feature type="domain" description="C2H2-type" evidence="12">
    <location>
        <begin position="748"/>
        <end position="776"/>
    </location>
</feature>
<dbReference type="Gene3D" id="6.20.210.20">
    <property type="entry name" value="THAP domain"/>
    <property type="match status" value="1"/>
</dbReference>
<feature type="region of interest" description="Disordered" evidence="11">
    <location>
        <begin position="539"/>
        <end position="575"/>
    </location>
</feature>
<dbReference type="PANTHER" id="PTHR24388">
    <property type="entry name" value="ZINC FINGER PROTEIN"/>
    <property type="match status" value="1"/>
</dbReference>
<dbReference type="InterPro" id="IPR006612">
    <property type="entry name" value="THAP_Znf"/>
</dbReference>
<proteinExistence type="inferred from homology"/>
<dbReference type="GO" id="GO:0008270">
    <property type="term" value="F:zinc ion binding"/>
    <property type="evidence" value="ECO:0007669"/>
    <property type="project" value="UniProtKB-KW"/>
</dbReference>
<evidence type="ECO:0000256" key="10">
    <source>
        <dbReference type="PROSITE-ProRule" id="PRU00309"/>
    </source>
</evidence>
<dbReference type="SUPFAM" id="SSF57716">
    <property type="entry name" value="Glucocorticoid receptor-like (DNA-binding domain)"/>
    <property type="match status" value="1"/>
</dbReference>
<dbReference type="GO" id="GO:0005634">
    <property type="term" value="C:nucleus"/>
    <property type="evidence" value="ECO:0007669"/>
    <property type="project" value="UniProtKB-SubCell"/>
</dbReference>
<evidence type="ECO:0000256" key="3">
    <source>
        <dbReference type="ARBA" id="ARBA00022737"/>
    </source>
</evidence>
<evidence type="ECO:0000256" key="7">
    <source>
        <dbReference type="ARBA" id="ARBA00023242"/>
    </source>
</evidence>